<evidence type="ECO:0000313" key="19">
    <source>
        <dbReference type="Proteomes" id="UP000295264"/>
    </source>
</evidence>
<comment type="function">
    <text evidence="11">Component of clathrin-coated pits and vesicles, that may link the endocytic machinery to the actin cytoskeleton. Binds 3-phosphoinositides (via ENTH domain). May act through the ENTH domain to promote cell survival by stabilizing receptor tyrosine kinases following ligand-induced endocytosis.</text>
</comment>
<keyword evidence="19" id="KW-1185">Reference proteome</keyword>
<evidence type="ECO:0000256" key="12">
    <source>
        <dbReference type="ARBA" id="ARBA00061714"/>
    </source>
</evidence>
<dbReference type="GO" id="GO:0061024">
    <property type="term" value="P:membrane organization"/>
    <property type="evidence" value="ECO:0007669"/>
    <property type="project" value="UniProtKB-ARBA"/>
</dbReference>
<dbReference type="Pfam" id="PF01608">
    <property type="entry name" value="I_LWEQ"/>
    <property type="match status" value="1"/>
</dbReference>
<feature type="region of interest" description="Disordered" evidence="15">
    <location>
        <begin position="1686"/>
        <end position="1741"/>
    </location>
</feature>
<keyword evidence="8" id="KW-0472">Membrane</keyword>
<dbReference type="Proteomes" id="UP000295264">
    <property type="component" value="Unassembled WGS sequence"/>
</dbReference>
<evidence type="ECO:0000259" key="16">
    <source>
        <dbReference type="PROSITE" id="PS50942"/>
    </source>
</evidence>
<dbReference type="Gene3D" id="6.10.250.920">
    <property type="match status" value="1"/>
</dbReference>
<dbReference type="SMART" id="SM00273">
    <property type="entry name" value="ENTH"/>
    <property type="match status" value="1"/>
</dbReference>
<evidence type="ECO:0000256" key="9">
    <source>
        <dbReference type="ARBA" id="ARBA00023203"/>
    </source>
</evidence>
<feature type="region of interest" description="Disordered" evidence="15">
    <location>
        <begin position="1228"/>
        <end position="1258"/>
    </location>
</feature>
<keyword evidence="4" id="KW-0963">Cytoplasm</keyword>
<dbReference type="GO" id="GO:0048471">
    <property type="term" value="C:perinuclear region of cytoplasm"/>
    <property type="evidence" value="ECO:0007669"/>
    <property type="project" value="UniProtKB-SubCell"/>
</dbReference>
<dbReference type="GO" id="GO:0030100">
    <property type="term" value="P:regulation of endocytosis"/>
    <property type="evidence" value="ECO:0007669"/>
    <property type="project" value="UniProtKB-ARBA"/>
</dbReference>
<feature type="coiled-coil region" evidence="14">
    <location>
        <begin position="205"/>
        <end position="246"/>
    </location>
</feature>
<dbReference type="GO" id="GO:0030136">
    <property type="term" value="C:clathrin-coated vesicle"/>
    <property type="evidence" value="ECO:0007669"/>
    <property type="project" value="UniProtKB-ARBA"/>
</dbReference>
<proteinExistence type="inferred from homology"/>
<dbReference type="GO" id="GO:0030659">
    <property type="term" value="C:cytoplasmic vesicle membrane"/>
    <property type="evidence" value="ECO:0007669"/>
    <property type="project" value="UniProtKB-SubCell"/>
</dbReference>
<keyword evidence="6" id="KW-0007">Acetylation</keyword>
<keyword evidence="10" id="KW-0968">Cytoplasmic vesicle</keyword>
<protein>
    <recommendedName>
        <fullName evidence="13">Huntingtin-interacting protein 1-related protein</fullName>
    </recommendedName>
</protein>
<dbReference type="GO" id="GO:0035615">
    <property type="term" value="F:clathrin adaptor activity"/>
    <property type="evidence" value="ECO:0007669"/>
    <property type="project" value="TreeGrafter"/>
</dbReference>
<dbReference type="GO" id="GO:0007015">
    <property type="term" value="P:actin filament organization"/>
    <property type="evidence" value="ECO:0007669"/>
    <property type="project" value="TreeGrafter"/>
</dbReference>
<keyword evidence="7 14" id="KW-0175">Coiled coil</keyword>
<dbReference type="GO" id="GO:0043325">
    <property type="term" value="F:phosphatidylinositol-3,4-bisphosphate binding"/>
    <property type="evidence" value="ECO:0007669"/>
    <property type="project" value="TreeGrafter"/>
</dbReference>
<sequence>MNPSASFLAGRQNIGSEVEISTIEKQRRELQLLIGELKDRDRELNDMVAVHQRQLLSWEEDRQKVLTLEERCSKLEGELHKRTEIIRSLTKKVKTLESNQIEYQSTLQKTQLQLQEMAQKATHSTLLSEDLEVRNENLSNTLVELSAQVGQLQAREQALTTMIKLKDKDIIEAVNHIADCSGKFKLLEHALRDAKMVETCIVKEKQDYKQKLKALKIEVNKLKEDLNEKTTENNGQREEIIRLKQEKSCLHDELVFAVERDKRKDELLDIAKSKQERMSAELHNLRQIYIKQQRDLQFLNFNVESSQELIQIYDSKVEESKALESSREMCLSDLENNHLKVDFKREENQKSLVKDQKFETTLVQQNKSDESSYDVCKEKKLQVNTSFGGKSVIAISSLLAKDLVEKQKSWSLGGKIQTEPENKSTFCKIHAKSPKGNGGGIQNEEKQRSETSTSVADEKWHDISLYLGLANCSGSKQPEKLDVKCQDHLERSGVSCCHKSEACLDESDMWESKCCHPSSFIIEAPGHLSDVEWMSIFKPSRVQRIVRHKSVCTCSESASGTKYNSSTSELIASQQSHCLGSSKSALREDEKLIETESSSDKKNSSKILLVNKDAALPSEKVLLLDFMNAGIVLLSQDDFSPTSKLQRLLAESRQMVTDLELSTLLPISSENLSSTAKNAISISKAINTQEAPVKEKHARRIILGTHHEKGAFTFWSYAIGLPLPSSSILSWKFCHVLHKVLRDGHPNVLHDCQRYRSNIREIGDLWGHLHDRYGQLVNIYTKLLLTKISFHLKHPEFPAGLEVTDEVLEKAAGTDVNNVFQLTVEMFDYMDCALKLSESVFRQLNTAIAVSQMSSGQCRLAPLIQVIQDCSPLYHYTVKLMFKLHSCLPADTLQGHRDRFHEQFHSLRNFFRRASDMLYFKRLIQIPRLPEGPPNFLRASALAEHIKPVVVIPEEAPEDEEPENLIEIGSGPPAAEPAVVADLFEQTFGPPNGSMKDDRDLQIETLKREVETLRTELDKIQLEAQRYMAQLKGQVNALEAELEEQRKQKQKALVDNEQLRHEVARLRAAQLEGERHQGLREEAEKKASATEARYNKLKEKHSELITTHAELLRKNADTAKQLTVTQQSQEEVARVKEQLAFQVEQVKRESEMKLEEQSDQLEKLKRELEAKAGELVRAQAALSHAEQSGLELSSRLDTLSAEKDTLSSEVRQRQAELVAAQSLVREKEAALDQEQQRSSRERGELQGRLADKESQEQGLQRRLLDEQFAMLRGTAAEAERILQDAVGKLDDPLHLRCTSSPDYLVSRAQAALDAVSTLEKGHAQYLISRADASALVAALTRFSHLAADTIVHGSATSHLAPTDPADRLIDTCRECGVRALELVRQLQDQQALLQAQPSLVQIPLQGILQLGQELKPKILDVRQEELGAVVDKEMAATSAAIEDAVRRIEDVMNQARHASSGVKLEVNERILNSCTDLMKAIRLLVTTSTSLQKEIVESGRGAATQQEFYAKNSRWTEGLISASKAVGWGATQLVESADRVVLHTGKYEELIVCSHEIAASTAQLVAASKVKADKHSPHLSRLQECSRAVNEMAASVVASTRSGQEQIEDRGECWGPGAAAGLGAGAQMLTHSPLAADTMDFSGLSLIKLKKQEMETQVRVLELEKTLEVERVRLGELRKQHYMLAGAVGTPSADEPGRPSAAPRGGTSKKPPLAQKPSVAPRQEQQLDKKDGSYAAPLVNY</sequence>
<dbReference type="CDD" id="cd17014">
    <property type="entry name" value="ANTH_N_HIP1R"/>
    <property type="match status" value="1"/>
</dbReference>
<evidence type="ECO:0000256" key="3">
    <source>
        <dbReference type="ARBA" id="ARBA00010135"/>
    </source>
</evidence>
<dbReference type="SUPFAM" id="SSF48464">
    <property type="entry name" value="ENTH/VHS domain"/>
    <property type="match status" value="1"/>
</dbReference>
<feature type="domain" description="I/LWEQ" evidence="17">
    <location>
        <begin position="1418"/>
        <end position="1685"/>
    </location>
</feature>
<dbReference type="SUPFAM" id="SSF109885">
    <property type="entry name" value="I/LWEQ domain"/>
    <property type="match status" value="1"/>
</dbReference>
<dbReference type="Gene3D" id="1.20.5.1700">
    <property type="match status" value="1"/>
</dbReference>
<comment type="caution">
    <text evidence="18">The sequence shown here is derived from an EMBL/GenBank/DDBJ whole genome shotgun (WGS) entry which is preliminary data.</text>
</comment>
<dbReference type="GO" id="GO:0048268">
    <property type="term" value="P:clathrin coat assembly"/>
    <property type="evidence" value="ECO:0007669"/>
    <property type="project" value="TreeGrafter"/>
</dbReference>
<feature type="compositionally biased region" description="Basic and acidic residues" evidence="15">
    <location>
        <begin position="1228"/>
        <end position="1255"/>
    </location>
</feature>
<evidence type="ECO:0000256" key="7">
    <source>
        <dbReference type="ARBA" id="ARBA00023054"/>
    </source>
</evidence>
<dbReference type="SMART" id="SM00307">
    <property type="entry name" value="ILWEQ"/>
    <property type="match status" value="1"/>
</dbReference>
<feature type="coiled-coil region" evidence="14">
    <location>
        <begin position="1644"/>
        <end position="1680"/>
    </location>
</feature>
<accession>A0A484H233</accession>
<dbReference type="GO" id="GO:0030864">
    <property type="term" value="C:cortical actin cytoskeleton"/>
    <property type="evidence" value="ECO:0007669"/>
    <property type="project" value="TreeGrafter"/>
</dbReference>
<comment type="subunit">
    <text evidence="12">Homodimer. Interacts with actin; homodimerization promotes actin binding. Interacts with CLTB. Interacts with HIP1. Interacts (via ENTH and I/LWEQ domains) with BCL2L10.</text>
</comment>
<keyword evidence="9" id="KW-0009">Actin-binding</keyword>
<evidence type="ECO:0000313" key="18">
    <source>
        <dbReference type="EMBL" id="TEA41360.1"/>
    </source>
</evidence>
<dbReference type="Gene3D" id="1.20.1410.10">
    <property type="entry name" value="I/LWEQ domain"/>
    <property type="match status" value="1"/>
</dbReference>
<dbReference type="GO" id="GO:0030837">
    <property type="term" value="P:negative regulation of actin filament polymerization"/>
    <property type="evidence" value="ECO:0007669"/>
    <property type="project" value="UniProtKB-ARBA"/>
</dbReference>
<dbReference type="EMBL" id="QWLN02001426">
    <property type="protein sequence ID" value="TEA41360.1"/>
    <property type="molecule type" value="Genomic_DNA"/>
</dbReference>
<feature type="coiled-coil region" evidence="14">
    <location>
        <begin position="996"/>
        <end position="1114"/>
    </location>
</feature>
<evidence type="ECO:0000256" key="5">
    <source>
        <dbReference type="ARBA" id="ARBA00022583"/>
    </source>
</evidence>
<evidence type="ECO:0000256" key="1">
    <source>
        <dbReference type="ARBA" id="ARBA00004156"/>
    </source>
</evidence>
<dbReference type="PANTHER" id="PTHR10407:SF10">
    <property type="entry name" value="HUNTINGTIN-INTERACTING PROTEIN 1-RELATED PROTEIN"/>
    <property type="match status" value="1"/>
</dbReference>
<evidence type="ECO:0000256" key="15">
    <source>
        <dbReference type="SAM" id="MobiDB-lite"/>
    </source>
</evidence>
<dbReference type="PROSITE" id="PS50945">
    <property type="entry name" value="I_LWEQ"/>
    <property type="match status" value="1"/>
</dbReference>
<dbReference type="Pfam" id="PF16515">
    <property type="entry name" value="HIP1_clath_bdg"/>
    <property type="match status" value="1"/>
</dbReference>
<dbReference type="GO" id="GO:0080025">
    <property type="term" value="F:phosphatidylinositol-3,5-bisphosphate binding"/>
    <property type="evidence" value="ECO:0007669"/>
    <property type="project" value="TreeGrafter"/>
</dbReference>
<dbReference type="InterPro" id="IPR002558">
    <property type="entry name" value="ILWEQ_dom"/>
</dbReference>
<evidence type="ECO:0000256" key="14">
    <source>
        <dbReference type="SAM" id="Coils"/>
    </source>
</evidence>
<keyword evidence="5" id="KW-0254">Endocytosis</keyword>
<dbReference type="InterPro" id="IPR030224">
    <property type="entry name" value="Sla2_fam"/>
</dbReference>
<evidence type="ECO:0000256" key="11">
    <source>
        <dbReference type="ARBA" id="ARBA00059997"/>
    </source>
</evidence>
<feature type="coiled-coil region" evidence="14">
    <location>
        <begin position="128"/>
        <end position="155"/>
    </location>
</feature>
<evidence type="ECO:0000259" key="17">
    <source>
        <dbReference type="PROSITE" id="PS50945"/>
    </source>
</evidence>
<reference evidence="18 19" key="1">
    <citation type="journal article" date="2018" name="Genomics">
        <title>Molecular footprints of inshore aquatic adaptation in Indo-Pacific humpback dolphin (Sousa chinensis).</title>
        <authorList>
            <person name="Ming Y."/>
            <person name="Jian J."/>
            <person name="Yu F."/>
            <person name="Yu X."/>
            <person name="Wang J."/>
            <person name="Liu W."/>
        </authorList>
    </citation>
    <scope>NUCLEOTIDE SEQUENCE [LARGE SCALE GENOMIC DNA]</scope>
    <source>
        <strain evidence="18">MY-2018</strain>
        <tissue evidence="18">Skin</tissue>
    </source>
</reference>
<evidence type="ECO:0000256" key="4">
    <source>
        <dbReference type="ARBA" id="ARBA00022490"/>
    </source>
</evidence>
<dbReference type="GO" id="GO:0006898">
    <property type="term" value="P:receptor-mediated endocytosis"/>
    <property type="evidence" value="ECO:0007669"/>
    <property type="project" value="UniProtKB-ARBA"/>
</dbReference>
<feature type="region of interest" description="Disordered" evidence="15">
    <location>
        <begin position="431"/>
        <end position="456"/>
    </location>
</feature>
<dbReference type="InterPro" id="IPR008942">
    <property type="entry name" value="ENTH_VHS"/>
</dbReference>
<dbReference type="InterPro" id="IPR011417">
    <property type="entry name" value="ANTH_dom"/>
</dbReference>
<dbReference type="Pfam" id="PF07651">
    <property type="entry name" value="ANTH"/>
    <property type="match status" value="1"/>
</dbReference>
<dbReference type="GO" id="GO:0051015">
    <property type="term" value="F:actin filament binding"/>
    <property type="evidence" value="ECO:0007669"/>
    <property type="project" value="TreeGrafter"/>
</dbReference>
<dbReference type="InterPro" id="IPR035964">
    <property type="entry name" value="I/LWEQ_dom_sf"/>
</dbReference>
<evidence type="ECO:0000256" key="6">
    <source>
        <dbReference type="ARBA" id="ARBA00022990"/>
    </source>
</evidence>
<dbReference type="Gene3D" id="1.25.40.90">
    <property type="match status" value="1"/>
</dbReference>
<dbReference type="GO" id="GO:0042803">
    <property type="term" value="F:protein homodimerization activity"/>
    <property type="evidence" value="ECO:0007669"/>
    <property type="project" value="UniProtKB-ARBA"/>
</dbReference>
<dbReference type="InterPro" id="IPR013809">
    <property type="entry name" value="ENTH"/>
</dbReference>
<evidence type="ECO:0000256" key="13">
    <source>
        <dbReference type="ARBA" id="ARBA00073599"/>
    </source>
</evidence>
<dbReference type="PROSITE" id="PS50942">
    <property type="entry name" value="ENTH"/>
    <property type="match status" value="1"/>
</dbReference>
<comment type="subcellular location">
    <subcellularLocation>
        <location evidence="2">Cytoplasm</location>
        <location evidence="2">Perinuclear region</location>
    </subcellularLocation>
    <subcellularLocation>
        <location evidence="1">Cytoplasmic vesicle membrane</location>
    </subcellularLocation>
</comment>
<dbReference type="GO" id="GO:0051050">
    <property type="term" value="P:positive regulation of transport"/>
    <property type="evidence" value="ECO:0007669"/>
    <property type="project" value="UniProtKB-ARBA"/>
</dbReference>
<organism evidence="18 19">
    <name type="scientific">Sousa chinensis</name>
    <name type="common">Indo-pacific humpbacked dolphin</name>
    <name type="synonym">Steno chinensis</name>
    <dbReference type="NCBI Taxonomy" id="103600"/>
    <lineage>
        <taxon>Eukaryota</taxon>
        <taxon>Metazoa</taxon>
        <taxon>Chordata</taxon>
        <taxon>Craniata</taxon>
        <taxon>Vertebrata</taxon>
        <taxon>Euteleostomi</taxon>
        <taxon>Mammalia</taxon>
        <taxon>Eutheria</taxon>
        <taxon>Laurasiatheria</taxon>
        <taxon>Artiodactyla</taxon>
        <taxon>Whippomorpha</taxon>
        <taxon>Cetacea</taxon>
        <taxon>Odontoceti</taxon>
        <taxon>Delphinidae</taxon>
        <taxon>Sousa</taxon>
    </lineage>
</organism>
<name>A0A484H233_SOUCH</name>
<dbReference type="FunFam" id="1.25.40.90:FF:000012">
    <property type="entry name" value="Huntingtin interacting protein 1-related"/>
    <property type="match status" value="1"/>
</dbReference>
<dbReference type="FunFam" id="1.20.1410.10:FF:000002">
    <property type="entry name" value="Huntingtin interacting protein 1"/>
    <property type="match status" value="1"/>
</dbReference>
<dbReference type="PANTHER" id="PTHR10407">
    <property type="entry name" value="HUNTINGTIN INTERACTING PROTEIN 1"/>
    <property type="match status" value="1"/>
</dbReference>
<evidence type="ECO:0000256" key="8">
    <source>
        <dbReference type="ARBA" id="ARBA00023136"/>
    </source>
</evidence>
<dbReference type="GO" id="GO:0032051">
    <property type="term" value="F:clathrin light chain binding"/>
    <property type="evidence" value="ECO:0007669"/>
    <property type="project" value="TreeGrafter"/>
</dbReference>
<evidence type="ECO:0000256" key="10">
    <source>
        <dbReference type="ARBA" id="ARBA00023329"/>
    </source>
</evidence>
<gene>
    <name evidence="18" type="ORF">DBR06_SOUSAS7910032</name>
</gene>
<comment type="similarity">
    <text evidence="3">Belongs to the SLA2 family.</text>
</comment>
<feature type="domain" description="ENTH" evidence="16">
    <location>
        <begin position="670"/>
        <end position="798"/>
    </location>
</feature>
<dbReference type="InterPro" id="IPR032422">
    <property type="entry name" value="HIP1_clath-bd"/>
</dbReference>
<dbReference type="FunFam" id="1.20.5.1700:FF:000002">
    <property type="entry name" value="Huntingtin interacting protein 1"/>
    <property type="match status" value="1"/>
</dbReference>
<dbReference type="GO" id="GO:0051130">
    <property type="term" value="P:positive regulation of cellular component organization"/>
    <property type="evidence" value="ECO:0007669"/>
    <property type="project" value="UniProtKB-ARBA"/>
</dbReference>
<evidence type="ECO:0000256" key="2">
    <source>
        <dbReference type="ARBA" id="ARBA00004556"/>
    </source>
</evidence>